<feature type="compositionally biased region" description="Basic residues" evidence="1">
    <location>
        <begin position="27"/>
        <end position="39"/>
    </location>
</feature>
<evidence type="ECO:0000256" key="1">
    <source>
        <dbReference type="SAM" id="MobiDB-lite"/>
    </source>
</evidence>
<feature type="region of interest" description="Disordered" evidence="1">
    <location>
        <begin position="1"/>
        <end position="39"/>
    </location>
</feature>
<proteinExistence type="predicted"/>
<accession>A0A7S4RKI7</accession>
<name>A0A7S4RKI7_9STRA</name>
<dbReference type="EMBL" id="HBNS01024634">
    <property type="protein sequence ID" value="CAE4615800.1"/>
    <property type="molecule type" value="Transcribed_RNA"/>
</dbReference>
<gene>
    <name evidence="2" type="ORF">DBRI00130_LOCUS19412</name>
</gene>
<protein>
    <submittedName>
        <fullName evidence="2">Uncharacterized protein</fullName>
    </submittedName>
</protein>
<organism evidence="2">
    <name type="scientific">Ditylum brightwellii</name>
    <dbReference type="NCBI Taxonomy" id="49249"/>
    <lineage>
        <taxon>Eukaryota</taxon>
        <taxon>Sar</taxon>
        <taxon>Stramenopiles</taxon>
        <taxon>Ochrophyta</taxon>
        <taxon>Bacillariophyta</taxon>
        <taxon>Mediophyceae</taxon>
        <taxon>Lithodesmiophycidae</taxon>
        <taxon>Lithodesmiales</taxon>
        <taxon>Lithodesmiaceae</taxon>
        <taxon>Ditylum</taxon>
    </lineage>
</organism>
<dbReference type="AlphaFoldDB" id="A0A7S4RKI7"/>
<reference evidence="2" key="1">
    <citation type="submission" date="2021-01" db="EMBL/GenBank/DDBJ databases">
        <authorList>
            <person name="Corre E."/>
            <person name="Pelletier E."/>
            <person name="Niang G."/>
            <person name="Scheremetjew M."/>
            <person name="Finn R."/>
            <person name="Kale V."/>
            <person name="Holt S."/>
            <person name="Cochrane G."/>
            <person name="Meng A."/>
            <person name="Brown T."/>
            <person name="Cohen L."/>
        </authorList>
    </citation>
    <scope>NUCLEOTIDE SEQUENCE</scope>
    <source>
        <strain evidence="2">GSO104</strain>
    </source>
</reference>
<evidence type="ECO:0000313" key="2">
    <source>
        <dbReference type="EMBL" id="CAE4615800.1"/>
    </source>
</evidence>
<sequence>MDRTYTSKSTKTPTRAPTLKSNINRTRTSKSTKTPKLKSRQVHLSKSYKSFSSIPSSYPTSRPTSYCSRFKGELACLFVNGCIWSGSFCYE</sequence>
<feature type="compositionally biased region" description="Polar residues" evidence="1">
    <location>
        <begin position="1"/>
        <end position="24"/>
    </location>
</feature>